<comment type="caution">
    <text evidence="1">The sequence shown here is derived from an EMBL/GenBank/DDBJ whole genome shotgun (WGS) entry which is preliminary data.</text>
</comment>
<reference evidence="1 2" key="1">
    <citation type="submission" date="2018-05" db="EMBL/GenBank/DDBJ databases">
        <title>Draft genome of Methanospirillum stamsii Pt1.</title>
        <authorList>
            <person name="Dueholm M.S."/>
            <person name="Nielsen P.H."/>
            <person name="Bakmann L.F."/>
            <person name="Otzen D.E."/>
        </authorList>
    </citation>
    <scope>NUCLEOTIDE SEQUENCE [LARGE SCALE GENOMIC DNA]</scope>
    <source>
        <strain evidence="1 2">Pt1</strain>
    </source>
</reference>
<gene>
    <name evidence="1" type="ORF">DLD82_04445</name>
</gene>
<dbReference type="EMBL" id="QGMZ01000010">
    <property type="protein sequence ID" value="PWR75392.1"/>
    <property type="molecule type" value="Genomic_DNA"/>
</dbReference>
<organism evidence="1 2">
    <name type="scientific">Methanospirillum stamsii</name>
    <dbReference type="NCBI Taxonomy" id="1277351"/>
    <lineage>
        <taxon>Archaea</taxon>
        <taxon>Methanobacteriati</taxon>
        <taxon>Methanobacteriota</taxon>
        <taxon>Stenosarchaea group</taxon>
        <taxon>Methanomicrobia</taxon>
        <taxon>Methanomicrobiales</taxon>
        <taxon>Methanospirillaceae</taxon>
        <taxon>Methanospirillum</taxon>
    </lineage>
</organism>
<dbReference type="GeneID" id="97609689"/>
<evidence type="ECO:0000313" key="2">
    <source>
        <dbReference type="Proteomes" id="UP000245934"/>
    </source>
</evidence>
<evidence type="ECO:0000313" key="1">
    <source>
        <dbReference type="EMBL" id="PWR75392.1"/>
    </source>
</evidence>
<dbReference type="RefSeq" id="WP_109939911.1">
    <property type="nucleotide sequence ID" value="NZ_CP176366.1"/>
</dbReference>
<accession>A0A2V2N5P4</accession>
<proteinExistence type="predicted"/>
<dbReference type="AlphaFoldDB" id="A0A2V2N5P4"/>
<sequence>MEQRTREKVSKAVSDILKAAGFDVHHASPPLDMSAIKNPTNLLVMCTDDPEEAAKYSETEYTIRTSQGEEICEKLLVTFNPSINSDNCIVWYPEEFALYAGEAVLAKVLGKTLVLPLDGSEENSPYKQRVTHDPDGGVRIPHLPIRIHRDEAEEKAGIPGLVTLRFIPYWQFRYTCRGDAAYKDQNINFDCSGSGAMNAINSAFTDIDADSITRREIPDGSDISKPSLSREDAENHILNHLISSMTKRVKLRQVKGDAIFYEEKNLSPERENFTLDLRELYIPVWQIKGKKIVEINANTGHRLNEPLDDGVEVF</sequence>
<dbReference type="OrthoDB" id="147087at2157"/>
<protein>
    <submittedName>
        <fullName evidence="1">Uncharacterized protein</fullName>
    </submittedName>
</protein>
<keyword evidence="2" id="KW-1185">Reference proteome</keyword>
<dbReference type="Proteomes" id="UP000245934">
    <property type="component" value="Unassembled WGS sequence"/>
</dbReference>
<name>A0A2V2N5P4_9EURY</name>